<dbReference type="AlphaFoldDB" id="A0A4Y9ZF03"/>
<evidence type="ECO:0000313" key="2">
    <source>
        <dbReference type="EMBL" id="TFY73172.1"/>
    </source>
</evidence>
<organism evidence="2 3">
    <name type="scientific">Hericium alpestre</name>
    <dbReference type="NCBI Taxonomy" id="135208"/>
    <lineage>
        <taxon>Eukaryota</taxon>
        <taxon>Fungi</taxon>
        <taxon>Dikarya</taxon>
        <taxon>Basidiomycota</taxon>
        <taxon>Agaricomycotina</taxon>
        <taxon>Agaricomycetes</taxon>
        <taxon>Russulales</taxon>
        <taxon>Hericiaceae</taxon>
        <taxon>Hericium</taxon>
    </lineage>
</organism>
<gene>
    <name evidence="2" type="ORF">EWM64_g10840</name>
</gene>
<dbReference type="PANTHER" id="PTHR42776">
    <property type="entry name" value="SERINE PEPTIDASE S9 FAMILY MEMBER"/>
    <property type="match status" value="1"/>
</dbReference>
<evidence type="ECO:0000256" key="1">
    <source>
        <dbReference type="ARBA" id="ARBA00022801"/>
    </source>
</evidence>
<protein>
    <recommendedName>
        <fullName evidence="4">Peptidase S9 prolyl oligopeptidase catalytic domain-containing protein</fullName>
    </recommendedName>
</protein>
<dbReference type="Proteomes" id="UP000298061">
    <property type="component" value="Unassembled WGS sequence"/>
</dbReference>
<sequence length="231" mass="24955">MDDFGGLYTEFALPAKPFLRLGKNLKTYIVTQTAEGSRTTIVLIDAESPSNVKRVTSAKNDSVEDALWSWNFLGTDGHAQFLCARSSPIRPNELLLGTVDDHLTVIWKVLDAPVLPSAVEQALKSLQASIIQVPDRHPVETILVKESKGISAELKPLATFIHGGPHSTSFTAFTPSVAALALQGYNVSLPNYTGSLGFGEYYVQKLLGKCGSLDVEDMGGKCCPSEYYGGF</sequence>
<dbReference type="GO" id="GO:0004252">
    <property type="term" value="F:serine-type endopeptidase activity"/>
    <property type="evidence" value="ECO:0007669"/>
    <property type="project" value="TreeGrafter"/>
</dbReference>
<comment type="caution">
    <text evidence="2">The sequence shown here is derived from an EMBL/GenBank/DDBJ whole genome shotgun (WGS) entry which is preliminary data.</text>
</comment>
<dbReference type="OrthoDB" id="43744at2759"/>
<reference evidence="2 3" key="1">
    <citation type="submission" date="2019-02" db="EMBL/GenBank/DDBJ databases">
        <title>Genome sequencing of the rare red list fungi Hericium alpestre (H. flagellum).</title>
        <authorList>
            <person name="Buettner E."/>
            <person name="Kellner H."/>
        </authorList>
    </citation>
    <scope>NUCLEOTIDE SEQUENCE [LARGE SCALE GENOMIC DNA]</scope>
    <source>
        <strain evidence="2 3">DSM 108284</strain>
    </source>
</reference>
<proteinExistence type="predicted"/>
<name>A0A4Y9ZF03_9AGAM</name>
<dbReference type="Gene3D" id="3.40.50.1820">
    <property type="entry name" value="alpha/beta hydrolase"/>
    <property type="match status" value="1"/>
</dbReference>
<evidence type="ECO:0008006" key="4">
    <source>
        <dbReference type="Google" id="ProtNLM"/>
    </source>
</evidence>
<keyword evidence="1" id="KW-0378">Hydrolase</keyword>
<evidence type="ECO:0000313" key="3">
    <source>
        <dbReference type="Proteomes" id="UP000298061"/>
    </source>
</evidence>
<dbReference type="PANTHER" id="PTHR42776:SF4">
    <property type="entry name" value="ACYLAMINO-ACID-RELEASING ENZYME"/>
    <property type="match status" value="1"/>
</dbReference>
<dbReference type="SUPFAM" id="SSF53474">
    <property type="entry name" value="alpha/beta-Hydrolases"/>
    <property type="match status" value="1"/>
</dbReference>
<dbReference type="InterPro" id="IPR029058">
    <property type="entry name" value="AB_hydrolase_fold"/>
</dbReference>
<dbReference type="EMBL" id="SFCI01003211">
    <property type="protein sequence ID" value="TFY73172.1"/>
    <property type="molecule type" value="Genomic_DNA"/>
</dbReference>
<accession>A0A4Y9ZF03</accession>
<keyword evidence="3" id="KW-1185">Reference proteome</keyword>
<dbReference type="STRING" id="135208.A0A4Y9ZF03"/>